<accession>K0RG78</accession>
<sequence length="70" mass="7909">MSSADGSQHAWLGLLKWSLAYCDGTRPSSATTEMKKEDLEFLQKVMEEGIINEGDRMKSILREITAFRVT</sequence>
<dbReference type="AlphaFoldDB" id="K0RG78"/>
<proteinExistence type="predicted"/>
<dbReference type="Proteomes" id="UP000266841">
    <property type="component" value="Unassembled WGS sequence"/>
</dbReference>
<protein>
    <submittedName>
        <fullName evidence="1">Uncharacterized protein</fullName>
    </submittedName>
</protein>
<dbReference type="OrthoDB" id="10250458at2759"/>
<reference evidence="1 2" key="1">
    <citation type="journal article" date="2012" name="Genome Biol.">
        <title>Genome and low-iron response of an oceanic diatom adapted to chronic iron limitation.</title>
        <authorList>
            <person name="Lommer M."/>
            <person name="Specht M."/>
            <person name="Roy A.S."/>
            <person name="Kraemer L."/>
            <person name="Andreson R."/>
            <person name="Gutowska M.A."/>
            <person name="Wolf J."/>
            <person name="Bergner S.V."/>
            <person name="Schilhabel M.B."/>
            <person name="Klostermeier U.C."/>
            <person name="Beiko R.G."/>
            <person name="Rosenstiel P."/>
            <person name="Hippler M."/>
            <person name="Laroche J."/>
        </authorList>
    </citation>
    <scope>NUCLEOTIDE SEQUENCE [LARGE SCALE GENOMIC DNA]</scope>
    <source>
        <strain evidence="1 2">CCMP1005</strain>
    </source>
</reference>
<organism evidence="1 2">
    <name type="scientific">Thalassiosira oceanica</name>
    <name type="common">Marine diatom</name>
    <dbReference type="NCBI Taxonomy" id="159749"/>
    <lineage>
        <taxon>Eukaryota</taxon>
        <taxon>Sar</taxon>
        <taxon>Stramenopiles</taxon>
        <taxon>Ochrophyta</taxon>
        <taxon>Bacillariophyta</taxon>
        <taxon>Coscinodiscophyceae</taxon>
        <taxon>Thalassiosirophycidae</taxon>
        <taxon>Thalassiosirales</taxon>
        <taxon>Thalassiosiraceae</taxon>
        <taxon>Thalassiosira</taxon>
    </lineage>
</organism>
<name>K0RG78_THAOC</name>
<keyword evidence="2" id="KW-1185">Reference proteome</keyword>
<dbReference type="EMBL" id="AGNL01041887">
    <property type="protein sequence ID" value="EJK51299.1"/>
    <property type="molecule type" value="Genomic_DNA"/>
</dbReference>
<comment type="caution">
    <text evidence="1">The sequence shown here is derived from an EMBL/GenBank/DDBJ whole genome shotgun (WGS) entry which is preliminary data.</text>
</comment>
<evidence type="ECO:0000313" key="1">
    <source>
        <dbReference type="EMBL" id="EJK51299.1"/>
    </source>
</evidence>
<gene>
    <name evidence="1" type="ORF">THAOC_29541</name>
</gene>
<evidence type="ECO:0000313" key="2">
    <source>
        <dbReference type="Proteomes" id="UP000266841"/>
    </source>
</evidence>